<sequence>MTRRHIPNMYKISNDEIIKLIMNSTDPRAIRARRWFMIIAREFIKRGAPKNEETTTRAKAVVGRVRKIHPSLGDLVYIIRSEKKKKNRAKSKPNRESEDGTQETNRELESSSDALSEKNQE</sequence>
<evidence type="ECO:0000313" key="2">
    <source>
        <dbReference type="EMBL" id="KAK6501210.1"/>
    </source>
</evidence>
<keyword evidence="3" id="KW-1185">Reference proteome</keyword>
<dbReference type="AlphaFoldDB" id="A0AAV9W2L0"/>
<organism evidence="2 3">
    <name type="scientific">Arthrobotrys musiformis</name>
    <dbReference type="NCBI Taxonomy" id="47236"/>
    <lineage>
        <taxon>Eukaryota</taxon>
        <taxon>Fungi</taxon>
        <taxon>Dikarya</taxon>
        <taxon>Ascomycota</taxon>
        <taxon>Pezizomycotina</taxon>
        <taxon>Orbiliomycetes</taxon>
        <taxon>Orbiliales</taxon>
        <taxon>Orbiliaceae</taxon>
        <taxon>Arthrobotrys</taxon>
    </lineage>
</organism>
<dbReference type="Proteomes" id="UP001370758">
    <property type="component" value="Unassembled WGS sequence"/>
</dbReference>
<accession>A0AAV9W2L0</accession>
<protein>
    <submittedName>
        <fullName evidence="2">Uncharacterized protein</fullName>
    </submittedName>
</protein>
<gene>
    <name evidence="2" type="ORF">TWF481_009054</name>
</gene>
<name>A0AAV9W2L0_9PEZI</name>
<proteinExistence type="predicted"/>
<reference evidence="2 3" key="1">
    <citation type="submission" date="2023-08" db="EMBL/GenBank/DDBJ databases">
        <authorList>
            <person name="Palmer J.M."/>
        </authorList>
    </citation>
    <scope>NUCLEOTIDE SEQUENCE [LARGE SCALE GENOMIC DNA]</scope>
    <source>
        <strain evidence="2 3">TWF481</strain>
    </source>
</reference>
<feature type="compositionally biased region" description="Basic residues" evidence="1">
    <location>
        <begin position="83"/>
        <end position="92"/>
    </location>
</feature>
<feature type="compositionally biased region" description="Basic and acidic residues" evidence="1">
    <location>
        <begin position="93"/>
        <end position="121"/>
    </location>
</feature>
<evidence type="ECO:0000313" key="3">
    <source>
        <dbReference type="Proteomes" id="UP001370758"/>
    </source>
</evidence>
<evidence type="ECO:0000256" key="1">
    <source>
        <dbReference type="SAM" id="MobiDB-lite"/>
    </source>
</evidence>
<feature type="region of interest" description="Disordered" evidence="1">
    <location>
        <begin position="83"/>
        <end position="121"/>
    </location>
</feature>
<dbReference type="EMBL" id="JAVHJL010000006">
    <property type="protein sequence ID" value="KAK6501210.1"/>
    <property type="molecule type" value="Genomic_DNA"/>
</dbReference>
<comment type="caution">
    <text evidence="2">The sequence shown here is derived from an EMBL/GenBank/DDBJ whole genome shotgun (WGS) entry which is preliminary data.</text>
</comment>